<keyword evidence="2" id="KW-1185">Reference proteome</keyword>
<reference evidence="1 2" key="1">
    <citation type="submission" date="2016-10" db="EMBL/GenBank/DDBJ databases">
        <authorList>
            <person name="de Groot N.N."/>
        </authorList>
    </citation>
    <scope>NUCLEOTIDE SEQUENCE [LARGE SCALE GENOMIC DNA]</scope>
    <source>
        <strain evidence="1 2">DSM 13760</strain>
    </source>
</reference>
<dbReference type="STRING" id="142588.SAMN04488559_10176"/>
<dbReference type="OrthoDB" id="2222729at2"/>
<name>A0A1H9PQL0_9LACT</name>
<dbReference type="RefSeq" id="WP_092649235.1">
    <property type="nucleotide sequence ID" value="NZ_FOHA01000001.1"/>
</dbReference>
<proteinExistence type="predicted"/>
<gene>
    <name evidence="1" type="ORF">SAMN04488559_10176</name>
</gene>
<evidence type="ECO:0000313" key="1">
    <source>
        <dbReference type="EMBL" id="SER50532.1"/>
    </source>
</evidence>
<protein>
    <submittedName>
        <fullName evidence="1">Uncharacterized protein</fullName>
    </submittedName>
</protein>
<sequence>MKIYIELKKLKNTLDYRILAEKMWFPGMELSHVGNTETFQESYELSLKWDKFLDSEEWNKKNSEFDPENIAVEPIRNQTILCCETKHVNILTVDKRALFIMVSELAKEVDGLISEDDMENWITANDFEKKHQAILNLTFEEANNISLKEDSVLAVINEPWESEV</sequence>
<dbReference type="EMBL" id="FOHA01000001">
    <property type="protein sequence ID" value="SER50532.1"/>
    <property type="molecule type" value="Genomic_DNA"/>
</dbReference>
<dbReference type="AlphaFoldDB" id="A0A1H9PQL0"/>
<evidence type="ECO:0000313" key="2">
    <source>
        <dbReference type="Proteomes" id="UP000198948"/>
    </source>
</evidence>
<dbReference type="Proteomes" id="UP000198948">
    <property type="component" value="Unassembled WGS sequence"/>
</dbReference>
<organism evidence="1 2">
    <name type="scientific">Isobaculum melis</name>
    <dbReference type="NCBI Taxonomy" id="142588"/>
    <lineage>
        <taxon>Bacteria</taxon>
        <taxon>Bacillati</taxon>
        <taxon>Bacillota</taxon>
        <taxon>Bacilli</taxon>
        <taxon>Lactobacillales</taxon>
        <taxon>Carnobacteriaceae</taxon>
        <taxon>Isobaculum</taxon>
    </lineage>
</organism>
<accession>A0A1H9PQL0</accession>